<evidence type="ECO:0000259" key="3">
    <source>
        <dbReference type="Pfam" id="PF00501"/>
    </source>
</evidence>
<proteinExistence type="inferred from homology"/>
<dbReference type="SUPFAM" id="SSF56801">
    <property type="entry name" value="Acetyl-CoA synthetase-like"/>
    <property type="match status" value="1"/>
</dbReference>
<comment type="caution">
    <text evidence="4">The sequence shown here is derived from an EMBL/GenBank/DDBJ whole genome shotgun (WGS) entry which is preliminary data.</text>
</comment>
<organism evidence="4 5">
    <name type="scientific">Cytospora paraplurivora</name>
    <dbReference type="NCBI Taxonomy" id="2898453"/>
    <lineage>
        <taxon>Eukaryota</taxon>
        <taxon>Fungi</taxon>
        <taxon>Dikarya</taxon>
        <taxon>Ascomycota</taxon>
        <taxon>Pezizomycotina</taxon>
        <taxon>Sordariomycetes</taxon>
        <taxon>Sordariomycetidae</taxon>
        <taxon>Diaporthales</taxon>
        <taxon>Cytosporaceae</taxon>
        <taxon>Cytospora</taxon>
    </lineage>
</organism>
<accession>A0AAN9YBU6</accession>
<evidence type="ECO:0000256" key="2">
    <source>
        <dbReference type="ARBA" id="ARBA00022598"/>
    </source>
</evidence>
<comment type="similarity">
    <text evidence="1">Belongs to the ATP-dependent AMP-binding enzyme family.</text>
</comment>
<evidence type="ECO:0000256" key="1">
    <source>
        <dbReference type="ARBA" id="ARBA00006432"/>
    </source>
</evidence>
<sequence>MASVIHRGPDGSVIYKAANQLDIPNLDILTLLFDSKWCDCKEETLLHADATDPKNKYLTKAHVRQLTAQLAHALRHTHGIGQDGPNKDVVLVMTMGHYMLQPLFLGTIAAGAIYSAASPASTCGELAYLIGLVGPKAIVCDTHTRAVVEETVRKLGFPANRFFVLGNGPGLDLREPTSGRRLELSPTRTLSWTRITDPEELENNIACILFSSGTTGLPKGVKLSHRMLLAEAFLVIEPDKEWAAREMPGLVYRTLGHLPAAHIAGLQGYLINPMYRGGTVYWMPRFDFVLFINYCRDFQITTFFSVPPIYLAIAKHPGIADHFDSIYHAVGGAAPLSARIQADAEKKMGKGKARLTQVWGLTETTGAITQMPPGKSEYTGGVGMLVANHEARVVDDKGKDVEPGATGEIWVRGPVVTKGYWNNDSANAESFVDGWFCTGDIALCRDGMFYIVDRKKELIKYKGAQVAPAELEALLLSHPMITDAAVIGVEKDGTKYQASQLHEFLLRKRGGEAADMSYLRRAYVVPNTKGLTCEQISKWANGKVAVHKKLRGGVVLVEAIPKSPAGKILRKVLRDQAKAEKKPAKL</sequence>
<protein>
    <recommendedName>
        <fullName evidence="3">AMP-dependent synthetase/ligase domain-containing protein</fullName>
    </recommendedName>
</protein>
<gene>
    <name evidence="4" type="ORF">SLS53_009498</name>
</gene>
<dbReference type="PANTHER" id="PTHR24096:SF149">
    <property type="entry name" value="AMP-BINDING DOMAIN-CONTAINING PROTEIN-RELATED"/>
    <property type="match status" value="1"/>
</dbReference>
<dbReference type="InterPro" id="IPR045851">
    <property type="entry name" value="AMP-bd_C_sf"/>
</dbReference>
<dbReference type="Pfam" id="PF00501">
    <property type="entry name" value="AMP-binding"/>
    <property type="match status" value="1"/>
</dbReference>
<dbReference type="InterPro" id="IPR042099">
    <property type="entry name" value="ANL_N_sf"/>
</dbReference>
<dbReference type="GO" id="GO:0019748">
    <property type="term" value="P:secondary metabolic process"/>
    <property type="evidence" value="ECO:0007669"/>
    <property type="project" value="TreeGrafter"/>
</dbReference>
<dbReference type="PANTHER" id="PTHR24096">
    <property type="entry name" value="LONG-CHAIN-FATTY-ACID--COA LIGASE"/>
    <property type="match status" value="1"/>
</dbReference>
<keyword evidence="2" id="KW-0436">Ligase</keyword>
<name>A0AAN9YBU6_9PEZI</name>
<dbReference type="Gene3D" id="3.40.50.12780">
    <property type="entry name" value="N-terminal domain of ligase-like"/>
    <property type="match status" value="1"/>
</dbReference>
<dbReference type="InterPro" id="IPR020845">
    <property type="entry name" value="AMP-binding_CS"/>
</dbReference>
<dbReference type="InterPro" id="IPR000873">
    <property type="entry name" value="AMP-dep_synth/lig_dom"/>
</dbReference>
<feature type="domain" description="AMP-dependent synthetase/ligase" evidence="3">
    <location>
        <begin position="54"/>
        <end position="421"/>
    </location>
</feature>
<dbReference type="AlphaFoldDB" id="A0AAN9YBU6"/>
<dbReference type="Gene3D" id="3.30.300.30">
    <property type="match status" value="1"/>
</dbReference>
<dbReference type="PROSITE" id="PS00455">
    <property type="entry name" value="AMP_BINDING"/>
    <property type="match status" value="1"/>
</dbReference>
<keyword evidence="5" id="KW-1185">Reference proteome</keyword>
<dbReference type="Proteomes" id="UP001320245">
    <property type="component" value="Unassembled WGS sequence"/>
</dbReference>
<evidence type="ECO:0000313" key="4">
    <source>
        <dbReference type="EMBL" id="KAK7726792.1"/>
    </source>
</evidence>
<dbReference type="EMBL" id="JAJSPL020000162">
    <property type="protein sequence ID" value="KAK7726792.1"/>
    <property type="molecule type" value="Genomic_DNA"/>
</dbReference>
<dbReference type="GO" id="GO:0016405">
    <property type="term" value="F:CoA-ligase activity"/>
    <property type="evidence" value="ECO:0007669"/>
    <property type="project" value="TreeGrafter"/>
</dbReference>
<reference evidence="4 5" key="1">
    <citation type="journal article" date="2023" name="PLoS ONE">
        <title>Cytospora paraplurivora sp. nov. isolated from orchards with fruit tree decline syndrome in Ontario, Canada.</title>
        <authorList>
            <person name="Ilyukhin E."/>
            <person name="Nguyen H.D.T."/>
            <person name="Castle A.J."/>
            <person name="Ellouze W."/>
        </authorList>
    </citation>
    <scope>NUCLEOTIDE SEQUENCE [LARGE SCALE GENOMIC DNA]</scope>
    <source>
        <strain evidence="4 5">FDS-564</strain>
    </source>
</reference>
<evidence type="ECO:0000313" key="5">
    <source>
        <dbReference type="Proteomes" id="UP001320245"/>
    </source>
</evidence>